<evidence type="ECO:0000259" key="5">
    <source>
        <dbReference type="PROSITE" id="PS50931"/>
    </source>
</evidence>
<dbReference type="Proteomes" id="UP001596018">
    <property type="component" value="Unassembled WGS sequence"/>
</dbReference>
<keyword evidence="7" id="KW-1185">Reference proteome</keyword>
<dbReference type="SUPFAM" id="SSF46785">
    <property type="entry name" value="Winged helix' DNA-binding domain"/>
    <property type="match status" value="1"/>
</dbReference>
<dbReference type="SUPFAM" id="SSF53850">
    <property type="entry name" value="Periplasmic binding protein-like II"/>
    <property type="match status" value="1"/>
</dbReference>
<keyword evidence="4" id="KW-0804">Transcription</keyword>
<dbReference type="Pfam" id="PF00126">
    <property type="entry name" value="HTH_1"/>
    <property type="match status" value="1"/>
</dbReference>
<proteinExistence type="inferred from homology"/>
<reference evidence="7" key="1">
    <citation type="journal article" date="2019" name="Int. J. Syst. Evol. Microbiol.">
        <title>The Global Catalogue of Microorganisms (GCM) 10K type strain sequencing project: providing services to taxonomists for standard genome sequencing and annotation.</title>
        <authorList>
            <consortium name="The Broad Institute Genomics Platform"/>
            <consortium name="The Broad Institute Genome Sequencing Center for Infectious Disease"/>
            <person name="Wu L."/>
            <person name="Ma J."/>
        </authorList>
    </citation>
    <scope>NUCLEOTIDE SEQUENCE [LARGE SCALE GENOMIC DNA]</scope>
    <source>
        <strain evidence="7">KACC 12822</strain>
    </source>
</reference>
<dbReference type="Gene3D" id="1.10.10.10">
    <property type="entry name" value="Winged helix-like DNA-binding domain superfamily/Winged helix DNA-binding domain"/>
    <property type="match status" value="1"/>
</dbReference>
<accession>A0ABW0JX56</accession>
<dbReference type="CDD" id="cd08422">
    <property type="entry name" value="PBP2_CrgA_like"/>
    <property type="match status" value="1"/>
</dbReference>
<dbReference type="EMBL" id="JBHSMM010000001">
    <property type="protein sequence ID" value="MFC5439940.1"/>
    <property type="molecule type" value="Genomic_DNA"/>
</dbReference>
<dbReference type="InterPro" id="IPR005119">
    <property type="entry name" value="LysR_subst-bd"/>
</dbReference>
<dbReference type="RefSeq" id="WP_377339629.1">
    <property type="nucleotide sequence ID" value="NZ_JALBWS010000014.1"/>
</dbReference>
<evidence type="ECO:0000256" key="4">
    <source>
        <dbReference type="ARBA" id="ARBA00023163"/>
    </source>
</evidence>
<evidence type="ECO:0000313" key="7">
    <source>
        <dbReference type="Proteomes" id="UP001596018"/>
    </source>
</evidence>
<evidence type="ECO:0000256" key="2">
    <source>
        <dbReference type="ARBA" id="ARBA00023015"/>
    </source>
</evidence>
<dbReference type="InterPro" id="IPR058163">
    <property type="entry name" value="LysR-type_TF_proteobact-type"/>
</dbReference>
<dbReference type="InterPro" id="IPR036390">
    <property type="entry name" value="WH_DNA-bd_sf"/>
</dbReference>
<dbReference type="PANTHER" id="PTHR30537">
    <property type="entry name" value="HTH-TYPE TRANSCRIPTIONAL REGULATOR"/>
    <property type="match status" value="1"/>
</dbReference>
<evidence type="ECO:0000256" key="1">
    <source>
        <dbReference type="ARBA" id="ARBA00009437"/>
    </source>
</evidence>
<keyword evidence="2" id="KW-0805">Transcription regulation</keyword>
<dbReference type="PROSITE" id="PS50931">
    <property type="entry name" value="HTH_LYSR"/>
    <property type="match status" value="1"/>
</dbReference>
<comment type="similarity">
    <text evidence="1">Belongs to the LysR transcriptional regulatory family.</text>
</comment>
<feature type="domain" description="HTH lysR-type" evidence="5">
    <location>
        <begin position="30"/>
        <end position="87"/>
    </location>
</feature>
<evidence type="ECO:0000256" key="3">
    <source>
        <dbReference type="ARBA" id="ARBA00023125"/>
    </source>
</evidence>
<dbReference type="PANTHER" id="PTHR30537:SF21">
    <property type="entry name" value="HTH-TYPE TRANSCRIPTIONAL REGULATOR SINR-RELATED"/>
    <property type="match status" value="1"/>
</dbReference>
<gene>
    <name evidence="6" type="ORF">ACFPK0_07945</name>
</gene>
<name>A0ABW0JX56_9GAMM</name>
<organism evidence="6 7">
    <name type="scientific">Rhodanobacter ginsenosidimutans</name>
    <dbReference type="NCBI Taxonomy" id="490571"/>
    <lineage>
        <taxon>Bacteria</taxon>
        <taxon>Pseudomonadati</taxon>
        <taxon>Pseudomonadota</taxon>
        <taxon>Gammaproteobacteria</taxon>
        <taxon>Lysobacterales</taxon>
        <taxon>Rhodanobacteraceae</taxon>
        <taxon>Rhodanobacter</taxon>
    </lineage>
</organism>
<sequence length="351" mass="39578">MIWRRHCVVLRFYEKWVNVSNTYRILKKMIRLDDIQIFVQTVEAESFSEAARRLNIAPGFASAAVQRLEKALNTRLFVRSTRSMQLSAEGERYLPHARAMIDARSQGQRALASAQDSLSGSLRLSVPSDFGRNLLLGWLDEFQHQHPALSLHLRMSDRAATLTREPLDAAVRYGALSDSSLVAIPLVENNRRALCAAPSYLERAGKPANVDDLRHHNCLRFVWSEQLHERWLFTLPGGNKTVSVSGNRISDDADTVRRWAVAGEGLVYKSRIDLIPDLRAGRLVEIFPPAHCEPSPLNLICADRSRLTPAITQLKTFLQARCANLLDDYWQHVAASAGTRKGKPRRAAPRR</sequence>
<dbReference type="InterPro" id="IPR000847">
    <property type="entry name" value="LysR_HTH_N"/>
</dbReference>
<protein>
    <submittedName>
        <fullName evidence="6">LysR substrate-binding domain-containing protein</fullName>
    </submittedName>
</protein>
<comment type="caution">
    <text evidence="6">The sequence shown here is derived from an EMBL/GenBank/DDBJ whole genome shotgun (WGS) entry which is preliminary data.</text>
</comment>
<evidence type="ECO:0000313" key="6">
    <source>
        <dbReference type="EMBL" id="MFC5439940.1"/>
    </source>
</evidence>
<dbReference type="InterPro" id="IPR036388">
    <property type="entry name" value="WH-like_DNA-bd_sf"/>
</dbReference>
<keyword evidence="3" id="KW-0238">DNA-binding</keyword>
<dbReference type="Pfam" id="PF03466">
    <property type="entry name" value="LysR_substrate"/>
    <property type="match status" value="1"/>
</dbReference>
<dbReference type="Gene3D" id="3.40.190.290">
    <property type="match status" value="1"/>
</dbReference>